<sequence>MFIVLLRFSNNKERAHEFMEGHKAWIQRGFEAGVFLLVGSMNPMAGGGVLAHNISLEELEVLVAEDPFVVEDVVRPEIIEISPARADERLKFLTD</sequence>
<dbReference type="EMBL" id="QHLQ01000002">
    <property type="protein sequence ID" value="NIZ60155.1"/>
    <property type="molecule type" value="Genomic_DNA"/>
</dbReference>
<keyword evidence="2" id="KW-1185">Reference proteome</keyword>
<reference evidence="1 2" key="1">
    <citation type="submission" date="2018-05" db="EMBL/GenBank/DDBJ databases">
        <authorList>
            <person name="Zhang Y.-J."/>
        </authorList>
    </citation>
    <scope>NUCLEOTIDE SEQUENCE [LARGE SCALE GENOMIC DNA]</scope>
    <source>
        <strain evidence="1 2">CY04</strain>
    </source>
</reference>
<accession>A0ABX0W616</accession>
<dbReference type="RefSeq" id="WP_167682566.1">
    <property type="nucleotide sequence ID" value="NZ_QHLQ01000002.1"/>
</dbReference>
<dbReference type="Gene3D" id="3.30.70.1060">
    <property type="entry name" value="Dimeric alpha+beta barrel"/>
    <property type="match status" value="1"/>
</dbReference>
<dbReference type="SUPFAM" id="SSF54909">
    <property type="entry name" value="Dimeric alpha+beta barrel"/>
    <property type="match status" value="1"/>
</dbReference>
<protein>
    <recommendedName>
        <fullName evidence="3">YCII-related domain-containing protein</fullName>
    </recommendedName>
</protein>
<gene>
    <name evidence="1" type="ORF">DL239_04090</name>
</gene>
<comment type="caution">
    <text evidence="1">The sequence shown here is derived from an EMBL/GenBank/DDBJ whole genome shotgun (WGS) entry which is preliminary data.</text>
</comment>
<evidence type="ECO:0000313" key="2">
    <source>
        <dbReference type="Proteomes" id="UP001429564"/>
    </source>
</evidence>
<dbReference type="PANTHER" id="PTHR37828">
    <property type="entry name" value="GSR2449 PROTEIN"/>
    <property type="match status" value="1"/>
</dbReference>
<organism evidence="1 2">
    <name type="scientific">Parasedimentitalea denitrificans</name>
    <dbReference type="NCBI Taxonomy" id="2211118"/>
    <lineage>
        <taxon>Bacteria</taxon>
        <taxon>Pseudomonadati</taxon>
        <taxon>Pseudomonadota</taxon>
        <taxon>Alphaproteobacteria</taxon>
        <taxon>Rhodobacterales</taxon>
        <taxon>Paracoccaceae</taxon>
        <taxon>Parasedimentitalea</taxon>
    </lineage>
</organism>
<evidence type="ECO:0008006" key="3">
    <source>
        <dbReference type="Google" id="ProtNLM"/>
    </source>
</evidence>
<dbReference type="InterPro" id="IPR011008">
    <property type="entry name" value="Dimeric_a/b-barrel"/>
</dbReference>
<dbReference type="PANTHER" id="PTHR37828:SF1">
    <property type="entry name" value="YCII-RELATED DOMAIN-CONTAINING PROTEIN"/>
    <property type="match status" value="1"/>
</dbReference>
<evidence type="ECO:0000313" key="1">
    <source>
        <dbReference type="EMBL" id="NIZ60155.1"/>
    </source>
</evidence>
<dbReference type="Proteomes" id="UP001429564">
    <property type="component" value="Unassembled WGS sequence"/>
</dbReference>
<proteinExistence type="predicted"/>
<name>A0ABX0W616_9RHOB</name>